<dbReference type="PANTHER" id="PTHR10625:SF36">
    <property type="entry name" value="HISTONE DEACETYLASE 3"/>
    <property type="match status" value="1"/>
</dbReference>
<evidence type="ECO:0000256" key="9">
    <source>
        <dbReference type="ARBA" id="ARBA00023242"/>
    </source>
</evidence>
<proteinExistence type="inferred from homology"/>
<evidence type="ECO:0000259" key="12">
    <source>
        <dbReference type="Pfam" id="PF00850"/>
    </source>
</evidence>
<feature type="region of interest" description="Disordered" evidence="11">
    <location>
        <begin position="397"/>
        <end position="440"/>
    </location>
</feature>
<dbReference type="Gene3D" id="3.40.800.20">
    <property type="entry name" value="Histone deacetylase domain"/>
    <property type="match status" value="1"/>
</dbReference>
<reference evidence="13" key="1">
    <citation type="submission" date="2025-08" db="UniProtKB">
        <authorList>
            <consortium name="Ensembl"/>
        </authorList>
    </citation>
    <scope>IDENTIFICATION</scope>
</reference>
<evidence type="ECO:0000256" key="11">
    <source>
        <dbReference type="SAM" id="MobiDB-lite"/>
    </source>
</evidence>
<dbReference type="InterPro" id="IPR023696">
    <property type="entry name" value="Ureohydrolase_dom_sf"/>
</dbReference>
<dbReference type="PRINTS" id="PR01270">
    <property type="entry name" value="HDASUPER"/>
</dbReference>
<evidence type="ECO:0000256" key="2">
    <source>
        <dbReference type="ARBA" id="ARBA00006457"/>
    </source>
</evidence>
<dbReference type="InterPro" id="IPR003084">
    <property type="entry name" value="HDAC_I/II"/>
</dbReference>
<evidence type="ECO:0000313" key="14">
    <source>
        <dbReference type="Proteomes" id="UP001108240"/>
    </source>
</evidence>
<dbReference type="EC" id="3.5.1.98" evidence="3"/>
<name>A0A9J8B0Z1_CYPCA</name>
<evidence type="ECO:0000256" key="4">
    <source>
        <dbReference type="ARBA" id="ARBA00022491"/>
    </source>
</evidence>
<accession>A0A9J8B0Z1</accession>
<keyword evidence="7" id="KW-0805">Transcription regulation</keyword>
<feature type="compositionally biased region" description="Basic and acidic residues" evidence="11">
    <location>
        <begin position="427"/>
        <end position="440"/>
    </location>
</feature>
<dbReference type="Proteomes" id="UP001108240">
    <property type="component" value="Unplaced"/>
</dbReference>
<dbReference type="PANTHER" id="PTHR10625">
    <property type="entry name" value="HISTONE DEACETYLASE HDAC1-RELATED"/>
    <property type="match status" value="1"/>
</dbReference>
<evidence type="ECO:0000256" key="7">
    <source>
        <dbReference type="ARBA" id="ARBA00023015"/>
    </source>
</evidence>
<protein>
    <recommendedName>
        <fullName evidence="10">Histone deacetylase 3</fullName>
        <ecNumber evidence="3">3.5.1.98</ecNumber>
    </recommendedName>
</protein>
<keyword evidence="5" id="KW-0378">Hydrolase</keyword>
<keyword evidence="14" id="KW-1185">Reference proteome</keyword>
<sequence length="440" mass="49281">MAKEALTNQLERRRKLKKAKTDLEVAKLVNSLLSQDLSVDDAGPEGSPDTTVPPPQLLHASPVQSPVPQQFPCPVSSMIQATQTVSEAQSIDQSLKNPPLTLQATMPLQVPAYTAQLSACTVTQTQGRSQVAHYEENMSHVLQQPSPVSIPLPPFSPCATSSDSACDTIHRYHPRVLYIDIDIHHGDGVQEAFYLTDRVMTVSFHKYGNYFFPGTGDMYEVGAESGRYYCLNVPLRDGIDDQSYRHLFQPVIKQVVDFYQPTCIVLQCGADSLGCDRLGCFNLSIRGHGDCVEFVKSFKIPLLVLGGGGYTVRNVARCWTYETSLLVEESISDELPYSEYFEYFAPDFTLHPDVSTRIENQNSRQYLEQIRQTVFENLKMLNHAPSVQIHDVPSDLLSYERPDEADPDERGSEDNFSRPEAANEFYDGDHDNDKESDVEI</sequence>
<comment type="subcellular location">
    <subcellularLocation>
        <location evidence="1">Nucleus</location>
    </subcellularLocation>
</comment>
<dbReference type="AlphaFoldDB" id="A0A9J8B0Z1"/>
<keyword evidence="4" id="KW-0678">Repressor</keyword>
<evidence type="ECO:0000313" key="13">
    <source>
        <dbReference type="Ensembl" id="ENSCCRP00000150537.1"/>
    </source>
</evidence>
<evidence type="ECO:0000256" key="1">
    <source>
        <dbReference type="ARBA" id="ARBA00004123"/>
    </source>
</evidence>
<evidence type="ECO:0000256" key="10">
    <source>
        <dbReference type="ARBA" id="ARBA00040349"/>
    </source>
</evidence>
<evidence type="ECO:0000256" key="6">
    <source>
        <dbReference type="ARBA" id="ARBA00022853"/>
    </source>
</evidence>
<keyword evidence="6" id="KW-0156">Chromatin regulator</keyword>
<dbReference type="InterPro" id="IPR037138">
    <property type="entry name" value="His_deacetylse_dom_sf"/>
</dbReference>
<dbReference type="PRINTS" id="PR01271">
    <property type="entry name" value="HISDACETLASE"/>
</dbReference>
<dbReference type="Ensembl" id="ENSCCRT00000199601.1">
    <property type="protein sequence ID" value="ENSCCRP00000150537.1"/>
    <property type="gene ID" value="ENSCCRG00000075926.1"/>
</dbReference>
<evidence type="ECO:0000256" key="8">
    <source>
        <dbReference type="ARBA" id="ARBA00023163"/>
    </source>
</evidence>
<keyword evidence="9" id="KW-0539">Nucleus</keyword>
<dbReference type="InterPro" id="IPR023801">
    <property type="entry name" value="His_deacetylse_dom"/>
</dbReference>
<evidence type="ECO:0000256" key="3">
    <source>
        <dbReference type="ARBA" id="ARBA00012111"/>
    </source>
</evidence>
<feature type="compositionally biased region" description="Basic and acidic residues" evidence="11">
    <location>
        <begin position="398"/>
        <end position="417"/>
    </location>
</feature>
<dbReference type="InterPro" id="IPR000286">
    <property type="entry name" value="HDACs"/>
</dbReference>
<dbReference type="GeneTree" id="ENSGT00940000160487"/>
<dbReference type="GO" id="GO:0141221">
    <property type="term" value="F:histone deacetylase activity, hydrolytic mechanism"/>
    <property type="evidence" value="ECO:0007669"/>
    <property type="project" value="UniProtKB-EC"/>
</dbReference>
<dbReference type="GO" id="GO:0005634">
    <property type="term" value="C:nucleus"/>
    <property type="evidence" value="ECO:0007669"/>
    <property type="project" value="UniProtKB-SubCell"/>
</dbReference>
<evidence type="ECO:0000256" key="5">
    <source>
        <dbReference type="ARBA" id="ARBA00022801"/>
    </source>
</evidence>
<reference evidence="13" key="2">
    <citation type="submission" date="2025-09" db="UniProtKB">
        <authorList>
            <consortium name="Ensembl"/>
        </authorList>
    </citation>
    <scope>IDENTIFICATION</scope>
</reference>
<organism evidence="13 14">
    <name type="scientific">Cyprinus carpio carpio</name>
    <dbReference type="NCBI Taxonomy" id="630221"/>
    <lineage>
        <taxon>Eukaryota</taxon>
        <taxon>Metazoa</taxon>
        <taxon>Chordata</taxon>
        <taxon>Craniata</taxon>
        <taxon>Vertebrata</taxon>
        <taxon>Euteleostomi</taxon>
        <taxon>Actinopterygii</taxon>
        <taxon>Neopterygii</taxon>
        <taxon>Teleostei</taxon>
        <taxon>Ostariophysi</taxon>
        <taxon>Cypriniformes</taxon>
        <taxon>Cyprinidae</taxon>
        <taxon>Cyprininae</taxon>
        <taxon>Cyprinus</taxon>
    </lineage>
</organism>
<comment type="similarity">
    <text evidence="2">Belongs to the histone deacetylase family. HD type 1 subfamily.</text>
</comment>
<dbReference type="GO" id="GO:0040029">
    <property type="term" value="P:epigenetic regulation of gene expression"/>
    <property type="evidence" value="ECO:0007669"/>
    <property type="project" value="TreeGrafter"/>
</dbReference>
<keyword evidence="8" id="KW-0804">Transcription</keyword>
<feature type="domain" description="Histone deacetylase" evidence="12">
    <location>
        <begin position="173"/>
        <end position="324"/>
    </location>
</feature>
<feature type="region of interest" description="Disordered" evidence="11">
    <location>
        <begin position="35"/>
        <end position="66"/>
    </location>
</feature>
<dbReference type="Pfam" id="PF00850">
    <property type="entry name" value="Hist_deacetyl"/>
    <property type="match status" value="1"/>
</dbReference>
<dbReference type="SUPFAM" id="SSF52768">
    <property type="entry name" value="Arginase/deacetylase"/>
    <property type="match status" value="1"/>
</dbReference>